<dbReference type="OrthoDB" id="2423701at2759"/>
<comment type="caution">
    <text evidence="1">The sequence shown here is derived from an EMBL/GenBank/DDBJ whole genome shotgun (WGS) entry which is preliminary data.</text>
</comment>
<name>A0A427YH41_9TREE</name>
<protein>
    <submittedName>
        <fullName evidence="1">Uncharacterized protein</fullName>
    </submittedName>
</protein>
<dbReference type="EMBL" id="RSCD01000010">
    <property type="protein sequence ID" value="RSH90475.1"/>
    <property type="molecule type" value="Genomic_DNA"/>
</dbReference>
<accession>A0A427YH41</accession>
<sequence length="262" mass="28986">MTRGELERWLHSHFLKLCLPFPRIPGHIILVNAPLGMASYFSLVSHVATLGYPAHWLAGILATLCRGVLARSRAGPPTAEITDEKLAARVWPVKDVCVAPFVAEFRTLLAMWEPLLGFPMVDANDDKLLLPRREAIRNFTIKLPPNTGERMHWNPAVFVLVLKARSSEVAGGDMRRLLDDRTGDSSPAAANSRMEPRIHVVSAFTRKADATTATFWMDTGVMDGLIADGSWEAWIWRTDTWRAVQGPAPLHGDGVSVGEAWC</sequence>
<dbReference type="STRING" id="1890683.A0A427YH41"/>
<dbReference type="AlphaFoldDB" id="A0A427YH41"/>
<keyword evidence="2" id="KW-1185">Reference proteome</keyword>
<proteinExistence type="predicted"/>
<gene>
    <name evidence="1" type="ORF">EHS25_001080</name>
</gene>
<organism evidence="1 2">
    <name type="scientific">Saitozyma podzolica</name>
    <dbReference type="NCBI Taxonomy" id="1890683"/>
    <lineage>
        <taxon>Eukaryota</taxon>
        <taxon>Fungi</taxon>
        <taxon>Dikarya</taxon>
        <taxon>Basidiomycota</taxon>
        <taxon>Agaricomycotina</taxon>
        <taxon>Tremellomycetes</taxon>
        <taxon>Tremellales</taxon>
        <taxon>Trimorphomycetaceae</taxon>
        <taxon>Saitozyma</taxon>
    </lineage>
</organism>
<evidence type="ECO:0000313" key="1">
    <source>
        <dbReference type="EMBL" id="RSH90475.1"/>
    </source>
</evidence>
<dbReference type="Proteomes" id="UP000279259">
    <property type="component" value="Unassembled WGS sequence"/>
</dbReference>
<reference evidence="1 2" key="1">
    <citation type="submission" date="2018-11" db="EMBL/GenBank/DDBJ databases">
        <title>Genome sequence of Saitozyma podzolica DSM 27192.</title>
        <authorList>
            <person name="Aliyu H."/>
            <person name="Gorte O."/>
            <person name="Ochsenreither K."/>
        </authorList>
    </citation>
    <scope>NUCLEOTIDE SEQUENCE [LARGE SCALE GENOMIC DNA]</scope>
    <source>
        <strain evidence="1 2">DSM 27192</strain>
    </source>
</reference>
<evidence type="ECO:0000313" key="2">
    <source>
        <dbReference type="Proteomes" id="UP000279259"/>
    </source>
</evidence>